<evidence type="ECO:0000313" key="3">
    <source>
        <dbReference type="Proteomes" id="UP001221142"/>
    </source>
</evidence>
<keyword evidence="1" id="KW-0732">Signal</keyword>
<feature type="signal peptide" evidence="1">
    <location>
        <begin position="1"/>
        <end position="22"/>
    </location>
</feature>
<accession>A0AAD7FKN2</accession>
<name>A0AAD7FKN2_9AGAR</name>
<evidence type="ECO:0000313" key="2">
    <source>
        <dbReference type="EMBL" id="KAJ7625590.1"/>
    </source>
</evidence>
<proteinExistence type="predicted"/>
<evidence type="ECO:0000256" key="1">
    <source>
        <dbReference type="SAM" id="SignalP"/>
    </source>
</evidence>
<protein>
    <submittedName>
        <fullName evidence="2">Uncharacterized protein</fullName>
    </submittedName>
</protein>
<feature type="chain" id="PRO_5042119347" evidence="1">
    <location>
        <begin position="23"/>
        <end position="203"/>
    </location>
</feature>
<reference evidence="2" key="1">
    <citation type="submission" date="2023-03" db="EMBL/GenBank/DDBJ databases">
        <title>Massive genome expansion in bonnet fungi (Mycena s.s.) driven by repeated elements and novel gene families across ecological guilds.</title>
        <authorList>
            <consortium name="Lawrence Berkeley National Laboratory"/>
            <person name="Harder C.B."/>
            <person name="Miyauchi S."/>
            <person name="Viragh M."/>
            <person name="Kuo A."/>
            <person name="Thoen E."/>
            <person name="Andreopoulos B."/>
            <person name="Lu D."/>
            <person name="Skrede I."/>
            <person name="Drula E."/>
            <person name="Henrissat B."/>
            <person name="Morin E."/>
            <person name="Kohler A."/>
            <person name="Barry K."/>
            <person name="LaButti K."/>
            <person name="Morin E."/>
            <person name="Salamov A."/>
            <person name="Lipzen A."/>
            <person name="Mereny Z."/>
            <person name="Hegedus B."/>
            <person name="Baldrian P."/>
            <person name="Stursova M."/>
            <person name="Weitz H."/>
            <person name="Taylor A."/>
            <person name="Grigoriev I.V."/>
            <person name="Nagy L.G."/>
            <person name="Martin F."/>
            <person name="Kauserud H."/>
        </authorList>
    </citation>
    <scope>NUCLEOTIDE SEQUENCE</scope>
    <source>
        <strain evidence="2">9284</strain>
    </source>
</reference>
<dbReference type="Proteomes" id="UP001221142">
    <property type="component" value="Unassembled WGS sequence"/>
</dbReference>
<gene>
    <name evidence="2" type="ORF">FB45DRAFT_1004974</name>
</gene>
<comment type="caution">
    <text evidence="2">The sequence shown here is derived from an EMBL/GenBank/DDBJ whole genome shotgun (WGS) entry which is preliminary data.</text>
</comment>
<organism evidence="2 3">
    <name type="scientific">Roridomyces roridus</name>
    <dbReference type="NCBI Taxonomy" id="1738132"/>
    <lineage>
        <taxon>Eukaryota</taxon>
        <taxon>Fungi</taxon>
        <taxon>Dikarya</taxon>
        <taxon>Basidiomycota</taxon>
        <taxon>Agaricomycotina</taxon>
        <taxon>Agaricomycetes</taxon>
        <taxon>Agaricomycetidae</taxon>
        <taxon>Agaricales</taxon>
        <taxon>Marasmiineae</taxon>
        <taxon>Mycenaceae</taxon>
        <taxon>Roridomyces</taxon>
    </lineage>
</organism>
<sequence length="203" mass="22230">MHLLALPFAILATAPLLLGVHAHRLFPSDIRCPTGFHNSFVHNSYTYIAPLHKFTEITGSFFNLTWYGADINSTTGADNVVGATRSATTAGGTFHETLTAFTSHPGDVFQYTYHGKPVSFGGVHYSGCTETLRFESICGGQATYIDVLSHLCSDDKLSAYDGWYRAHLFAFEGLAAELEARVFEGDCPTSDVEEETDCEEEEV</sequence>
<dbReference type="EMBL" id="JARKIF010000012">
    <property type="protein sequence ID" value="KAJ7625590.1"/>
    <property type="molecule type" value="Genomic_DNA"/>
</dbReference>
<dbReference type="Gene3D" id="3.30.530.20">
    <property type="match status" value="1"/>
</dbReference>
<dbReference type="AlphaFoldDB" id="A0AAD7FKN2"/>
<keyword evidence="3" id="KW-1185">Reference proteome</keyword>
<dbReference type="InterPro" id="IPR023393">
    <property type="entry name" value="START-like_dom_sf"/>
</dbReference>